<dbReference type="EMBL" id="JARBJD010000202">
    <property type="protein sequence ID" value="KAK2947424.1"/>
    <property type="molecule type" value="Genomic_DNA"/>
</dbReference>
<sequence length="182" mass="21515">MNIMLMFTSFSVSRLTREICQNRDLSKDPFQRTFIDNFFHPIQPFLNYLCNNRRRLTACQDSFKFSTLFGYIIEYSPFLEQITQFMLSSSFPMAFTSCLDFFEKEDLTFILLRSVLNGLRQWRNAAQVVRKRGQQIVSKLNEEGYLDEIELHFQWNGIYVSEHRTVFPGVRLLVQLGANATY</sequence>
<evidence type="ECO:0000313" key="2">
    <source>
        <dbReference type="Proteomes" id="UP001281761"/>
    </source>
</evidence>
<gene>
    <name evidence="1" type="ORF">BLNAU_17670</name>
</gene>
<comment type="caution">
    <text evidence="1">The sequence shown here is derived from an EMBL/GenBank/DDBJ whole genome shotgun (WGS) entry which is preliminary data.</text>
</comment>
<protein>
    <submittedName>
        <fullName evidence="1">Uncharacterized protein</fullName>
    </submittedName>
</protein>
<accession>A0ABQ9X969</accession>
<name>A0ABQ9X969_9EUKA</name>
<evidence type="ECO:0000313" key="1">
    <source>
        <dbReference type="EMBL" id="KAK2947424.1"/>
    </source>
</evidence>
<organism evidence="1 2">
    <name type="scientific">Blattamonas nauphoetae</name>
    <dbReference type="NCBI Taxonomy" id="2049346"/>
    <lineage>
        <taxon>Eukaryota</taxon>
        <taxon>Metamonada</taxon>
        <taxon>Preaxostyla</taxon>
        <taxon>Oxymonadida</taxon>
        <taxon>Blattamonas</taxon>
    </lineage>
</organism>
<keyword evidence="2" id="KW-1185">Reference proteome</keyword>
<reference evidence="1 2" key="1">
    <citation type="journal article" date="2022" name="bioRxiv">
        <title>Genomics of Preaxostyla Flagellates Illuminates Evolutionary Transitions and the Path Towards Mitochondrial Loss.</title>
        <authorList>
            <person name="Novak L.V.F."/>
            <person name="Treitli S.C."/>
            <person name="Pyrih J."/>
            <person name="Halakuc P."/>
            <person name="Pipaliya S.V."/>
            <person name="Vacek V."/>
            <person name="Brzon O."/>
            <person name="Soukal P."/>
            <person name="Eme L."/>
            <person name="Dacks J.B."/>
            <person name="Karnkowska A."/>
            <person name="Elias M."/>
            <person name="Hampl V."/>
        </authorList>
    </citation>
    <scope>NUCLEOTIDE SEQUENCE [LARGE SCALE GENOMIC DNA]</scope>
    <source>
        <strain evidence="1">NAU3</strain>
        <tissue evidence="1">Gut</tissue>
    </source>
</reference>
<proteinExistence type="predicted"/>
<dbReference type="Proteomes" id="UP001281761">
    <property type="component" value="Unassembled WGS sequence"/>
</dbReference>